<dbReference type="Pfam" id="PF01641">
    <property type="entry name" value="SelR"/>
    <property type="match status" value="1"/>
</dbReference>
<dbReference type="GO" id="GO:0008113">
    <property type="term" value="F:peptide-methionine (S)-S-oxide reductase activity"/>
    <property type="evidence" value="ECO:0007669"/>
    <property type="project" value="UniProtKB-UniRule"/>
</dbReference>
<dbReference type="HOGENOM" id="CLU_031040_7_1_10"/>
<organism evidence="10 11">
    <name type="scientific">Chlorobium limicola (strain DSM 245 / NBRC 103803 / 6330)</name>
    <dbReference type="NCBI Taxonomy" id="290315"/>
    <lineage>
        <taxon>Bacteria</taxon>
        <taxon>Pseudomonadati</taxon>
        <taxon>Chlorobiota</taxon>
        <taxon>Chlorobiia</taxon>
        <taxon>Chlorobiales</taxon>
        <taxon>Chlorobiaceae</taxon>
        <taxon>Chlorobium/Pelodictyon group</taxon>
        <taxon>Chlorobium</taxon>
    </lineage>
</organism>
<feature type="active site" evidence="7">
    <location>
        <position position="185"/>
    </location>
</feature>
<evidence type="ECO:0000256" key="8">
    <source>
        <dbReference type="SAM" id="SignalP"/>
    </source>
</evidence>
<comment type="catalytic activity">
    <reaction evidence="6 7">
        <text>[thioredoxin]-disulfide + L-methionine + H2O = L-methionine (S)-S-oxide + [thioredoxin]-dithiol</text>
        <dbReference type="Rhea" id="RHEA:19993"/>
        <dbReference type="Rhea" id="RHEA-COMP:10698"/>
        <dbReference type="Rhea" id="RHEA-COMP:10700"/>
        <dbReference type="ChEBI" id="CHEBI:15377"/>
        <dbReference type="ChEBI" id="CHEBI:29950"/>
        <dbReference type="ChEBI" id="CHEBI:50058"/>
        <dbReference type="ChEBI" id="CHEBI:57844"/>
        <dbReference type="ChEBI" id="CHEBI:58772"/>
        <dbReference type="EC" id="1.8.4.11"/>
    </reaction>
</comment>
<keyword evidence="8" id="KW-0732">Signal</keyword>
<dbReference type="Gene3D" id="3.30.1060.10">
    <property type="entry name" value="Peptide methionine sulphoxide reductase MsrA"/>
    <property type="match status" value="1"/>
</dbReference>
<dbReference type="OrthoDB" id="4174719at2"/>
<dbReference type="eggNOG" id="COG0225">
    <property type="taxonomic scope" value="Bacteria"/>
</dbReference>
<evidence type="ECO:0000259" key="9">
    <source>
        <dbReference type="PROSITE" id="PS51790"/>
    </source>
</evidence>
<keyword evidence="2" id="KW-0511">Multifunctional enzyme</keyword>
<dbReference type="HAMAP" id="MF_01401">
    <property type="entry name" value="MsrA"/>
    <property type="match status" value="1"/>
</dbReference>
<comment type="catalytic activity">
    <reaction evidence="4 7">
        <text>L-methionyl-[protein] + [thioredoxin]-disulfide + H2O = L-methionyl-(S)-S-oxide-[protein] + [thioredoxin]-dithiol</text>
        <dbReference type="Rhea" id="RHEA:14217"/>
        <dbReference type="Rhea" id="RHEA-COMP:10698"/>
        <dbReference type="Rhea" id="RHEA-COMP:10700"/>
        <dbReference type="Rhea" id="RHEA-COMP:12313"/>
        <dbReference type="Rhea" id="RHEA-COMP:12315"/>
        <dbReference type="ChEBI" id="CHEBI:15377"/>
        <dbReference type="ChEBI" id="CHEBI:16044"/>
        <dbReference type="ChEBI" id="CHEBI:29950"/>
        <dbReference type="ChEBI" id="CHEBI:44120"/>
        <dbReference type="ChEBI" id="CHEBI:50058"/>
        <dbReference type="EC" id="1.8.4.11"/>
    </reaction>
</comment>
<dbReference type="PROSITE" id="PS51790">
    <property type="entry name" value="MSRB"/>
    <property type="match status" value="1"/>
</dbReference>
<evidence type="ECO:0000256" key="3">
    <source>
        <dbReference type="ARBA" id="ARBA00024679"/>
    </source>
</evidence>
<dbReference type="AlphaFoldDB" id="B3ED06"/>
<comment type="similarity">
    <text evidence="7">Belongs to the MsrA Met sulfoxide reductase family.</text>
</comment>
<dbReference type="Gene3D" id="2.170.150.20">
    <property type="entry name" value="Peptide methionine sulfoxide reductase"/>
    <property type="match status" value="1"/>
</dbReference>
<feature type="signal peptide" evidence="8">
    <location>
        <begin position="1"/>
        <end position="35"/>
    </location>
</feature>
<dbReference type="eggNOG" id="COG0229">
    <property type="taxonomic scope" value="Bacteria"/>
</dbReference>
<keyword evidence="1 7" id="KW-0560">Oxidoreductase</keyword>
<evidence type="ECO:0000313" key="10">
    <source>
        <dbReference type="EMBL" id="ACD90431.1"/>
    </source>
</evidence>
<dbReference type="InterPro" id="IPR002579">
    <property type="entry name" value="Met_Sox_Rdtase_MsrB_dom"/>
</dbReference>
<proteinExistence type="inferred from homology"/>
<dbReference type="EC" id="1.8.4.11" evidence="7"/>
<dbReference type="GO" id="GO:0033743">
    <property type="term" value="F:peptide-methionine (R)-S-oxide reductase activity"/>
    <property type="evidence" value="ECO:0007669"/>
    <property type="project" value="UniProtKB-EC"/>
</dbReference>
<comment type="catalytic activity">
    <reaction evidence="5">
        <text>L-methionyl-[protein] + [thioredoxin]-disulfide + H2O = L-methionyl-(R)-S-oxide-[protein] + [thioredoxin]-dithiol</text>
        <dbReference type="Rhea" id="RHEA:24164"/>
        <dbReference type="Rhea" id="RHEA-COMP:10698"/>
        <dbReference type="Rhea" id="RHEA-COMP:10700"/>
        <dbReference type="Rhea" id="RHEA-COMP:12313"/>
        <dbReference type="Rhea" id="RHEA-COMP:12314"/>
        <dbReference type="ChEBI" id="CHEBI:15377"/>
        <dbReference type="ChEBI" id="CHEBI:16044"/>
        <dbReference type="ChEBI" id="CHEBI:29950"/>
        <dbReference type="ChEBI" id="CHEBI:45764"/>
        <dbReference type="ChEBI" id="CHEBI:50058"/>
        <dbReference type="EC" id="1.8.4.12"/>
    </reaction>
</comment>
<dbReference type="InterPro" id="IPR036509">
    <property type="entry name" value="Met_Sox_Rdtase_MsrA_sf"/>
</dbReference>
<feature type="domain" description="MsrB" evidence="9">
    <location>
        <begin position="49"/>
        <end position="169"/>
    </location>
</feature>
<dbReference type="SUPFAM" id="SSF55068">
    <property type="entry name" value="Peptide methionine sulfoxide reductase"/>
    <property type="match status" value="1"/>
</dbReference>
<dbReference type="NCBIfam" id="NF004042">
    <property type="entry name" value="PRK05550.1"/>
    <property type="match status" value="1"/>
</dbReference>
<evidence type="ECO:0000256" key="7">
    <source>
        <dbReference type="HAMAP-Rule" id="MF_01401"/>
    </source>
</evidence>
<dbReference type="Pfam" id="PF01625">
    <property type="entry name" value="PMSR"/>
    <property type="match status" value="1"/>
</dbReference>
<dbReference type="STRING" id="290315.Clim_1371"/>
<feature type="chain" id="PRO_5002786227" description="Peptide methionine sulfoxide reductase MsrA" evidence="8">
    <location>
        <begin position="36"/>
        <end position="334"/>
    </location>
</feature>
<dbReference type="InterPro" id="IPR011057">
    <property type="entry name" value="Mss4-like_sf"/>
</dbReference>
<dbReference type="InterPro" id="IPR002569">
    <property type="entry name" value="Met_Sox_Rdtase_MsrA_dom"/>
</dbReference>
<name>B3ED06_CHLL2</name>
<dbReference type="PANTHER" id="PTHR43774:SF1">
    <property type="entry name" value="PEPTIDE METHIONINE SULFOXIDE REDUCTASE MSRA 2"/>
    <property type="match status" value="1"/>
</dbReference>
<gene>
    <name evidence="7" type="primary">msrA</name>
    <name evidence="10" type="ordered locus">Clim_1371</name>
</gene>
<accession>B3ED06</accession>
<evidence type="ECO:0000256" key="1">
    <source>
        <dbReference type="ARBA" id="ARBA00023002"/>
    </source>
</evidence>
<evidence type="ECO:0000256" key="5">
    <source>
        <dbReference type="ARBA" id="ARBA00048488"/>
    </source>
</evidence>
<dbReference type="NCBIfam" id="NF004036">
    <property type="entry name" value="PRK05508.1"/>
    <property type="match status" value="1"/>
</dbReference>
<dbReference type="SUPFAM" id="SSF51316">
    <property type="entry name" value="Mss4-like"/>
    <property type="match status" value="1"/>
</dbReference>
<dbReference type="Proteomes" id="UP000008841">
    <property type="component" value="Chromosome"/>
</dbReference>
<comment type="function">
    <text evidence="3 7">Has an important function as a repair enzyme for proteins that have been inactivated by oxidation. Catalyzes the reversible oxidation-reduction of methionine sulfoxide in proteins to methionine.</text>
</comment>
<reference evidence="10 11" key="1">
    <citation type="submission" date="2008-05" db="EMBL/GenBank/DDBJ databases">
        <title>Complete sequence of Chlorobium limicola DSM 245.</title>
        <authorList>
            <consortium name="US DOE Joint Genome Institute"/>
            <person name="Lucas S."/>
            <person name="Copeland A."/>
            <person name="Lapidus A."/>
            <person name="Glavina del Rio T."/>
            <person name="Dalin E."/>
            <person name="Tice H."/>
            <person name="Bruce D."/>
            <person name="Goodwin L."/>
            <person name="Pitluck S."/>
            <person name="Schmutz J."/>
            <person name="Larimer F."/>
            <person name="Land M."/>
            <person name="Hauser L."/>
            <person name="Kyrpides N."/>
            <person name="Ovchinnikova G."/>
            <person name="Zhao F."/>
            <person name="Li T."/>
            <person name="Liu Z."/>
            <person name="Overmann J."/>
            <person name="Bryant D.A."/>
            <person name="Richardson P."/>
        </authorList>
    </citation>
    <scope>NUCLEOTIDE SEQUENCE [LARGE SCALE GENOMIC DNA]</scope>
    <source>
        <strain evidence="11">DSM 245 / NBRC 103803 / 6330</strain>
    </source>
</reference>
<evidence type="ECO:0000313" key="11">
    <source>
        <dbReference type="Proteomes" id="UP000008841"/>
    </source>
</evidence>
<dbReference type="EMBL" id="CP001097">
    <property type="protein sequence ID" value="ACD90431.1"/>
    <property type="molecule type" value="Genomic_DNA"/>
</dbReference>
<dbReference type="NCBIfam" id="TIGR00401">
    <property type="entry name" value="msrA"/>
    <property type="match status" value="1"/>
</dbReference>
<sequence length="334" mass="37357" precursor="true">MSICIVNGLRNRHSNRSFFFSFLVLLLLASCSGNAVPVPEVHHKEQKEKDMPYNQLTPEEERVIVHKGTEPPFSGKYYLNREKGTYHCRQCDAPLFSSADKFESGTGWPSFDDALPGAVKEVRDADGRRTEIVCANCGAHLGHVFFNEGMTGKNVRHCVNSVSLNFQPEAQKPPATRTAVFAGGCFWGVEYHFSNVKGVLAVKSGYTGGETSNPSYKQVCSGRTGHAEAVEVEYDPALVSYETLAKLFFEIHDPTQVNRQGPDAGTQYRSAVFYADEEQRQVAARLIAELKAKGYLVATTVEKAGTFWPAEDYHQDYYKKTGHQPYCHIYTKRF</sequence>
<evidence type="ECO:0000256" key="2">
    <source>
        <dbReference type="ARBA" id="ARBA00023268"/>
    </source>
</evidence>
<protein>
    <recommendedName>
        <fullName evidence="7">Peptide methionine sulfoxide reductase MsrA</fullName>
        <shortName evidence="7">Protein-methionine-S-oxide reductase</shortName>
        <ecNumber evidence="7">1.8.4.11</ecNumber>
    </recommendedName>
    <alternativeName>
        <fullName evidence="7">Peptide-methionine (S)-S-oxide reductase</fullName>
        <shortName evidence="7">Peptide Met(O) reductase</shortName>
    </alternativeName>
</protein>
<dbReference type="GO" id="GO:0033744">
    <property type="term" value="F:L-methionine:thioredoxin-disulfide S-oxidoreductase activity"/>
    <property type="evidence" value="ECO:0007669"/>
    <property type="project" value="RHEA"/>
</dbReference>
<dbReference type="PANTHER" id="PTHR43774">
    <property type="entry name" value="PEPTIDE METHIONINE SULFOXIDE REDUCTASE"/>
    <property type="match status" value="1"/>
</dbReference>
<dbReference type="KEGG" id="cli:Clim_1371"/>
<dbReference type="NCBIfam" id="TIGR00357">
    <property type="entry name" value="peptide-methionine (R)-S-oxide reductase MsrB"/>
    <property type="match status" value="1"/>
</dbReference>
<evidence type="ECO:0000256" key="4">
    <source>
        <dbReference type="ARBA" id="ARBA00047806"/>
    </source>
</evidence>
<evidence type="ECO:0000256" key="6">
    <source>
        <dbReference type="ARBA" id="ARBA00048782"/>
    </source>
</evidence>